<dbReference type="EMBL" id="BAJS01000008">
    <property type="protein sequence ID" value="GAK36582.1"/>
    <property type="molecule type" value="Genomic_DNA"/>
</dbReference>
<evidence type="ECO:0000256" key="2">
    <source>
        <dbReference type="ARBA" id="ARBA00022638"/>
    </source>
</evidence>
<proteinExistence type="inferred from homology"/>
<dbReference type="InterPro" id="IPR023347">
    <property type="entry name" value="Lysozyme_dom_sf"/>
</dbReference>
<dbReference type="InterPro" id="IPR023346">
    <property type="entry name" value="Lysozyme-like_dom_sf"/>
</dbReference>
<dbReference type="GO" id="GO:0016998">
    <property type="term" value="P:cell wall macromolecule catabolic process"/>
    <property type="evidence" value="ECO:0007669"/>
    <property type="project" value="InterPro"/>
</dbReference>
<dbReference type="EC" id="3.2.1.17" evidence="3"/>
<dbReference type="AlphaFoldDB" id="A0A069D2G3"/>
<evidence type="ECO:0000313" key="4">
    <source>
        <dbReference type="EMBL" id="GAK36582.1"/>
    </source>
</evidence>
<protein>
    <recommendedName>
        <fullName evidence="3">Lysozyme</fullName>
        <ecNumber evidence="3">3.2.1.17</ecNumber>
    </recommendedName>
</protein>
<dbReference type="InterPro" id="IPR002196">
    <property type="entry name" value="Glyco_hydro_24"/>
</dbReference>
<name>A0A069D2G3_9BACE</name>
<dbReference type="SUPFAM" id="SSF53955">
    <property type="entry name" value="Lysozyme-like"/>
    <property type="match status" value="1"/>
</dbReference>
<dbReference type="GO" id="GO:0003796">
    <property type="term" value="F:lysozyme activity"/>
    <property type="evidence" value="ECO:0007669"/>
    <property type="project" value="UniProtKB-EC"/>
</dbReference>
<dbReference type="Gene3D" id="1.10.530.40">
    <property type="match status" value="1"/>
</dbReference>
<dbReference type="Proteomes" id="UP000027601">
    <property type="component" value="Unassembled WGS sequence"/>
</dbReference>
<dbReference type="GO" id="GO:0042742">
    <property type="term" value="P:defense response to bacterium"/>
    <property type="evidence" value="ECO:0007669"/>
    <property type="project" value="UniProtKB-KW"/>
</dbReference>
<dbReference type="STRING" id="1121097.GCA_000428125_02011"/>
<evidence type="ECO:0000313" key="5">
    <source>
        <dbReference type="Proteomes" id="UP000027601"/>
    </source>
</evidence>
<comment type="catalytic activity">
    <reaction evidence="3">
        <text>Hydrolysis of (1-&gt;4)-beta-linkages between N-acetylmuramic acid and N-acetyl-D-glucosamine residues in a peptidoglycan and between N-acetyl-D-glucosamine residues in chitodextrins.</text>
        <dbReference type="EC" id="3.2.1.17"/>
    </reaction>
</comment>
<keyword evidence="3" id="KW-0326">Glycosidase</keyword>
<evidence type="ECO:0000256" key="3">
    <source>
        <dbReference type="RuleBase" id="RU003788"/>
    </source>
</evidence>
<dbReference type="eggNOG" id="COG3772">
    <property type="taxonomic scope" value="Bacteria"/>
</dbReference>
<sequence>MNAQSADSLLRADLFRRCKTFRAFGRDSLLLATLAYNMGESRVLKSRLAQKLKAGYRDVYHDYITFRLINGKVSSQLEKRRKEEFNLLYNE</sequence>
<keyword evidence="5" id="KW-1185">Reference proteome</keyword>
<gene>
    <name evidence="4" type="ORF">JCM15093_1754</name>
</gene>
<accession>A0A069D2G3</accession>
<dbReference type="GO" id="GO:0009253">
    <property type="term" value="P:peptidoglycan catabolic process"/>
    <property type="evidence" value="ECO:0007669"/>
    <property type="project" value="InterPro"/>
</dbReference>
<evidence type="ECO:0000256" key="1">
    <source>
        <dbReference type="ARBA" id="ARBA00022529"/>
    </source>
</evidence>
<keyword evidence="2 3" id="KW-0081">Bacteriolytic enzyme</keyword>
<comment type="similarity">
    <text evidence="3">Belongs to the glycosyl hydrolase 24 family.</text>
</comment>
<dbReference type="Pfam" id="PF00959">
    <property type="entry name" value="Phage_lysozyme"/>
    <property type="match status" value="1"/>
</dbReference>
<dbReference type="GO" id="GO:0031640">
    <property type="term" value="P:killing of cells of another organism"/>
    <property type="evidence" value="ECO:0007669"/>
    <property type="project" value="UniProtKB-KW"/>
</dbReference>
<comment type="caution">
    <text evidence="4">The sequence shown here is derived from an EMBL/GenBank/DDBJ whole genome shotgun (WGS) entry which is preliminary data.</text>
</comment>
<keyword evidence="3" id="KW-0378">Hydrolase</keyword>
<organism evidence="4 5">
    <name type="scientific">Bacteroides graminisolvens DSM 19988 = JCM 15093</name>
    <dbReference type="NCBI Taxonomy" id="1121097"/>
    <lineage>
        <taxon>Bacteria</taxon>
        <taxon>Pseudomonadati</taxon>
        <taxon>Bacteroidota</taxon>
        <taxon>Bacteroidia</taxon>
        <taxon>Bacteroidales</taxon>
        <taxon>Bacteroidaceae</taxon>
        <taxon>Bacteroides</taxon>
    </lineage>
</organism>
<reference evidence="4 5" key="1">
    <citation type="journal article" date="2015" name="Microbes Environ.">
        <title>Distribution and evolution of nitrogen fixation genes in the phylum bacteroidetes.</title>
        <authorList>
            <person name="Inoue J."/>
            <person name="Oshima K."/>
            <person name="Suda W."/>
            <person name="Sakamoto M."/>
            <person name="Iino T."/>
            <person name="Noda S."/>
            <person name="Hongoh Y."/>
            <person name="Hattori M."/>
            <person name="Ohkuma M."/>
        </authorList>
    </citation>
    <scope>NUCLEOTIDE SEQUENCE [LARGE SCALE GENOMIC DNA]</scope>
    <source>
        <strain evidence="4 5">JCM 15093</strain>
    </source>
</reference>
<keyword evidence="1 3" id="KW-0929">Antimicrobial</keyword>